<evidence type="ECO:0000256" key="1">
    <source>
        <dbReference type="SAM" id="SignalP"/>
    </source>
</evidence>
<dbReference type="RefSeq" id="WP_038213484.1">
    <property type="nucleotide sequence ID" value="NZ_JRWM01000006.1"/>
</dbReference>
<sequence>MKKVILGLGAILVISAASAATVTGYYVNKAGAIGFESLYSDKKEFTFEVMDFSDKKIFQITKNSKTVTVNGYAGSHHFYTQYNLELDTTDANAFGKYLSTHTTSYIDVASDLSMKFCTRIGFLDGEVVVNNQNQCFDVVSVSNKDHTVQL</sequence>
<evidence type="ECO:0000313" key="3">
    <source>
        <dbReference type="Proteomes" id="UP000030520"/>
    </source>
</evidence>
<accession>A0ABR4YD18</accession>
<name>A0ABR4YD18_9VIBR</name>
<keyword evidence="1" id="KW-0732">Signal</keyword>
<proteinExistence type="predicted"/>
<feature type="chain" id="PRO_5047287094" evidence="1">
    <location>
        <begin position="20"/>
        <end position="150"/>
    </location>
</feature>
<dbReference type="Proteomes" id="UP000030520">
    <property type="component" value="Unassembled WGS sequence"/>
</dbReference>
<evidence type="ECO:0000313" key="2">
    <source>
        <dbReference type="EMBL" id="KHA61191.1"/>
    </source>
</evidence>
<dbReference type="EMBL" id="JRWM01000006">
    <property type="protein sequence ID" value="KHA61191.1"/>
    <property type="molecule type" value="Genomic_DNA"/>
</dbReference>
<gene>
    <name evidence="2" type="ORF">NL53_05980</name>
</gene>
<protein>
    <submittedName>
        <fullName evidence="2">Uncharacterized protein</fullName>
    </submittedName>
</protein>
<keyword evidence="3" id="KW-1185">Reference proteome</keyword>
<reference evidence="2 3" key="1">
    <citation type="submission" date="2014-10" db="EMBL/GenBank/DDBJ databases">
        <title>Genome sequencing of Vibrio variabilis T01.</title>
        <authorList>
            <person name="Chan K.-G."/>
            <person name="Mohamad N.I."/>
        </authorList>
    </citation>
    <scope>NUCLEOTIDE SEQUENCE [LARGE SCALE GENOMIC DNA]</scope>
    <source>
        <strain evidence="2 3">T01</strain>
    </source>
</reference>
<feature type="signal peptide" evidence="1">
    <location>
        <begin position="1"/>
        <end position="19"/>
    </location>
</feature>
<organism evidence="2 3">
    <name type="scientific">Vibrio variabilis</name>
    <dbReference type="NCBI Taxonomy" id="990271"/>
    <lineage>
        <taxon>Bacteria</taxon>
        <taxon>Pseudomonadati</taxon>
        <taxon>Pseudomonadota</taxon>
        <taxon>Gammaproteobacteria</taxon>
        <taxon>Vibrionales</taxon>
        <taxon>Vibrionaceae</taxon>
        <taxon>Vibrio</taxon>
    </lineage>
</organism>
<comment type="caution">
    <text evidence="2">The sequence shown here is derived from an EMBL/GenBank/DDBJ whole genome shotgun (WGS) entry which is preliminary data.</text>
</comment>